<keyword evidence="9" id="KW-0460">Magnesium</keyword>
<evidence type="ECO:0000256" key="9">
    <source>
        <dbReference type="ARBA" id="ARBA00022842"/>
    </source>
</evidence>
<dbReference type="EMBL" id="MW484943">
    <property type="protein sequence ID" value="QXJ42338.1"/>
    <property type="molecule type" value="Genomic_DNA"/>
</dbReference>
<dbReference type="InterPro" id="IPR008972">
    <property type="entry name" value="Cupredoxin"/>
</dbReference>
<dbReference type="CDD" id="cd13912">
    <property type="entry name" value="CcO_II_C"/>
    <property type="match status" value="1"/>
</dbReference>
<evidence type="ECO:0000256" key="16">
    <source>
        <dbReference type="RuleBase" id="RU000457"/>
    </source>
</evidence>
<organism evidence="20">
    <name type="scientific">Sepiadarium kochi</name>
    <dbReference type="NCBI Taxonomy" id="243080"/>
    <lineage>
        <taxon>Eukaryota</taxon>
        <taxon>Metazoa</taxon>
        <taxon>Spiralia</taxon>
        <taxon>Lophotrochozoa</taxon>
        <taxon>Mollusca</taxon>
        <taxon>Cephalopoda</taxon>
        <taxon>Coleoidea</taxon>
        <taxon>Decapodiformes</taxon>
        <taxon>Sepiida</taxon>
        <taxon>Sepiina</taxon>
        <taxon>Sepiadariidae</taxon>
        <taxon>Sepiadarium</taxon>
    </lineage>
</organism>
<gene>
    <name evidence="20" type="primary">COX2</name>
</gene>
<evidence type="ECO:0000259" key="18">
    <source>
        <dbReference type="PROSITE" id="PS50857"/>
    </source>
</evidence>
<comment type="similarity">
    <text evidence="2 16">Belongs to the cytochrome c oxidase subunit 2 family.</text>
</comment>
<feature type="transmembrane region" description="Helical" evidence="17">
    <location>
        <begin position="67"/>
        <end position="87"/>
    </location>
</feature>
<keyword evidence="4 16" id="KW-0813">Transport</keyword>
<dbReference type="Pfam" id="PF00116">
    <property type="entry name" value="COX2"/>
    <property type="match status" value="1"/>
</dbReference>
<evidence type="ECO:0000256" key="12">
    <source>
        <dbReference type="ARBA" id="ARBA00022989"/>
    </source>
</evidence>
<dbReference type="PROSITE" id="PS50857">
    <property type="entry name" value="COX2_CUA"/>
    <property type="match status" value="1"/>
</dbReference>
<comment type="catalytic activity">
    <reaction evidence="15">
        <text>4 Fe(II)-[cytochrome c] + O2 + 8 H(+)(in) = 4 Fe(III)-[cytochrome c] + 2 H2O + 4 H(+)(out)</text>
        <dbReference type="Rhea" id="RHEA:11436"/>
        <dbReference type="Rhea" id="RHEA-COMP:10350"/>
        <dbReference type="Rhea" id="RHEA-COMP:14399"/>
        <dbReference type="ChEBI" id="CHEBI:15377"/>
        <dbReference type="ChEBI" id="CHEBI:15378"/>
        <dbReference type="ChEBI" id="CHEBI:15379"/>
        <dbReference type="ChEBI" id="CHEBI:29033"/>
        <dbReference type="ChEBI" id="CHEBI:29034"/>
        <dbReference type="EC" id="7.1.1.9"/>
    </reaction>
    <physiologicalReaction direction="left-to-right" evidence="15">
        <dbReference type="Rhea" id="RHEA:11437"/>
    </physiologicalReaction>
</comment>
<feature type="domain" description="Cytochrome oxidase subunit II transmembrane region profile" evidence="19">
    <location>
        <begin position="1"/>
        <end position="91"/>
    </location>
</feature>
<evidence type="ECO:0000256" key="5">
    <source>
        <dbReference type="ARBA" id="ARBA00022660"/>
    </source>
</evidence>
<reference evidence="20" key="1">
    <citation type="journal article" date="2021" name="Commun. Biol.">
        <title>Phylogenomics illuminates the evolution of bobtail and bottletail squid (order Sepiolida).</title>
        <authorList>
            <person name="Sanchez G."/>
            <person name="Fernandez-Alvarez F.A."/>
            <person name="Taite M."/>
            <person name="Sugimoto C."/>
            <person name="Jolly J."/>
            <person name="Simakov O."/>
            <person name="Marletaz F."/>
            <person name="Allcock L."/>
            <person name="Rokhsar D.S."/>
        </authorList>
    </citation>
    <scope>NUCLEOTIDE SEQUENCE</scope>
</reference>
<dbReference type="AlphaFoldDB" id="A0A8F5CEE0"/>
<keyword evidence="11 16" id="KW-0249">Electron transport</keyword>
<keyword evidence="10" id="KW-1278">Translocase</keyword>
<keyword evidence="13 16" id="KW-0186">Copper</keyword>
<dbReference type="NCBIfam" id="TIGR02866">
    <property type="entry name" value="CoxB"/>
    <property type="match status" value="1"/>
</dbReference>
<evidence type="ECO:0000256" key="13">
    <source>
        <dbReference type="ARBA" id="ARBA00023008"/>
    </source>
</evidence>
<keyword evidence="5 16" id="KW-0679">Respiratory chain</keyword>
<dbReference type="PROSITE" id="PS00078">
    <property type="entry name" value="COX2"/>
    <property type="match status" value="1"/>
</dbReference>
<keyword evidence="12 17" id="KW-1133">Transmembrane helix</keyword>
<evidence type="ECO:0000256" key="1">
    <source>
        <dbReference type="ARBA" id="ARBA00004448"/>
    </source>
</evidence>
<proteinExistence type="inferred from homology"/>
<dbReference type="GO" id="GO:0016491">
    <property type="term" value="F:oxidoreductase activity"/>
    <property type="evidence" value="ECO:0007669"/>
    <property type="project" value="InterPro"/>
</dbReference>
<keyword evidence="6 16" id="KW-0812">Transmembrane</keyword>
<name>A0A8F5CEE0_9MOLL</name>
<dbReference type="PANTHER" id="PTHR22888:SF9">
    <property type="entry name" value="CYTOCHROME C OXIDASE SUBUNIT 2"/>
    <property type="match status" value="1"/>
</dbReference>
<keyword evidence="14 16" id="KW-0472">Membrane</keyword>
<evidence type="ECO:0000313" key="20">
    <source>
        <dbReference type="EMBL" id="QXJ42338.1"/>
    </source>
</evidence>
<dbReference type="PRINTS" id="PR01166">
    <property type="entry name" value="CYCOXIDASEII"/>
</dbReference>
<dbReference type="PROSITE" id="PS50999">
    <property type="entry name" value="COX2_TM"/>
    <property type="match status" value="1"/>
</dbReference>
<dbReference type="InterPro" id="IPR045187">
    <property type="entry name" value="CcO_II"/>
</dbReference>
<evidence type="ECO:0000256" key="8">
    <source>
        <dbReference type="ARBA" id="ARBA00022792"/>
    </source>
</evidence>
<comment type="function">
    <text evidence="16">Component of the cytochrome c oxidase, the last enzyme in the mitochondrial electron transport chain which drives oxidative phosphorylation. The respiratory chain contains 3 multisubunit complexes succinate dehydrogenase (complex II, CII), ubiquinol-cytochrome c oxidoreductase (cytochrome b-c1 complex, complex III, CIII) and cytochrome c oxidase (complex IV, CIV), that cooperate to transfer electrons derived from NADH and succinate to molecular oxygen, creating an electrochemical gradient over the inner membrane that drives transmembrane transport and the ATP synthase. Cytochrome c oxidase is the component of the respiratory chain that catalyzes the reduction of oxygen to water. Electrons originating from reduced cytochrome c in the intermembrane space (IMS) are transferred via the dinuclear copper A center (CU(A)) of subunit 2 and heme A of subunit 1 to the active site in subunit 1, a binuclear center (BNC) formed by heme A3 and copper B (CU(B)). The BNC reduces molecular oxygen to 2 water molecules using 4 electrons from cytochrome c in the IMS and 4 protons from the mitochondrial matrix.</text>
</comment>
<evidence type="ECO:0000256" key="3">
    <source>
        <dbReference type="ARBA" id="ARBA00015946"/>
    </source>
</evidence>
<dbReference type="GO" id="GO:0005507">
    <property type="term" value="F:copper ion binding"/>
    <property type="evidence" value="ECO:0007669"/>
    <property type="project" value="InterPro"/>
</dbReference>
<sequence length="232" mass="26846">MTHWGQLGFQDACSPLMEQMIFFHDHAMFAIMMVLTMVIYMSSILMSNKFSCLNITESQKIETIWTIAPSLILLLLALPSLHLLYLLDETNNPLITIKTLGHQWYWSYEYSDFLNIEFDSYMIPSLELNLGEFRLLETDHHLILPMKVNTRVIVSSADVIHSWTVPSMGVKVDAVPGRLNQLMLYPNRPGIYYGQCSEICGANHSFMPITLEIVNMHYFIKWLNSMNTWKIS</sequence>
<dbReference type="Pfam" id="PF02790">
    <property type="entry name" value="COX2_TM"/>
    <property type="match status" value="1"/>
</dbReference>
<dbReference type="GO" id="GO:0042773">
    <property type="term" value="P:ATP synthesis coupled electron transport"/>
    <property type="evidence" value="ECO:0007669"/>
    <property type="project" value="TreeGrafter"/>
</dbReference>
<evidence type="ECO:0000256" key="11">
    <source>
        <dbReference type="ARBA" id="ARBA00022982"/>
    </source>
</evidence>
<dbReference type="Gene3D" id="2.60.40.420">
    <property type="entry name" value="Cupredoxins - blue copper proteins"/>
    <property type="match status" value="1"/>
</dbReference>
<geneLocation type="mitochondrion" evidence="20"/>
<dbReference type="PANTHER" id="PTHR22888">
    <property type="entry name" value="CYTOCHROME C OXIDASE, SUBUNIT II"/>
    <property type="match status" value="1"/>
</dbReference>
<accession>A0A8F5CEE0</accession>
<protein>
    <recommendedName>
        <fullName evidence="3 16">Cytochrome c oxidase subunit 2</fullName>
    </recommendedName>
</protein>
<dbReference type="InterPro" id="IPR036257">
    <property type="entry name" value="Cyt_c_oxidase_su2_TM_sf"/>
</dbReference>
<dbReference type="GO" id="GO:0004129">
    <property type="term" value="F:cytochrome-c oxidase activity"/>
    <property type="evidence" value="ECO:0007669"/>
    <property type="project" value="UniProtKB-EC"/>
</dbReference>
<feature type="transmembrane region" description="Helical" evidence="17">
    <location>
        <begin position="27"/>
        <end position="46"/>
    </location>
</feature>
<dbReference type="InterPro" id="IPR034210">
    <property type="entry name" value="CcO_II_C"/>
</dbReference>
<evidence type="ECO:0000256" key="2">
    <source>
        <dbReference type="ARBA" id="ARBA00007866"/>
    </source>
</evidence>
<evidence type="ECO:0000256" key="7">
    <source>
        <dbReference type="ARBA" id="ARBA00022723"/>
    </source>
</evidence>
<dbReference type="InterPro" id="IPR011759">
    <property type="entry name" value="Cyt_c_oxidase_su2_TM_dom"/>
</dbReference>
<evidence type="ECO:0000256" key="15">
    <source>
        <dbReference type="ARBA" id="ARBA00049512"/>
    </source>
</evidence>
<comment type="subcellular location">
    <subcellularLocation>
        <location evidence="1 16">Mitochondrion inner membrane</location>
        <topology evidence="1 16">Multi-pass membrane protein</topology>
    </subcellularLocation>
</comment>
<dbReference type="Gene3D" id="1.10.287.90">
    <property type="match status" value="1"/>
</dbReference>
<dbReference type="SUPFAM" id="SSF49503">
    <property type="entry name" value="Cupredoxins"/>
    <property type="match status" value="1"/>
</dbReference>
<dbReference type="FunFam" id="2.60.40.420:FF:000001">
    <property type="entry name" value="Cytochrome c oxidase subunit 2"/>
    <property type="match status" value="1"/>
</dbReference>
<evidence type="ECO:0000256" key="14">
    <source>
        <dbReference type="ARBA" id="ARBA00023136"/>
    </source>
</evidence>
<dbReference type="InterPro" id="IPR002429">
    <property type="entry name" value="CcO_II-like_C"/>
</dbReference>
<dbReference type="SUPFAM" id="SSF81464">
    <property type="entry name" value="Cytochrome c oxidase subunit II-like, transmembrane region"/>
    <property type="match status" value="1"/>
</dbReference>
<dbReference type="InterPro" id="IPR014222">
    <property type="entry name" value="Cyt_c_oxidase_su2"/>
</dbReference>
<keyword evidence="8 16" id="KW-0999">Mitochondrion inner membrane</keyword>
<dbReference type="InterPro" id="IPR001505">
    <property type="entry name" value="Copper_CuA"/>
</dbReference>
<dbReference type="GO" id="GO:0005743">
    <property type="term" value="C:mitochondrial inner membrane"/>
    <property type="evidence" value="ECO:0007669"/>
    <property type="project" value="UniProtKB-SubCell"/>
</dbReference>
<evidence type="ECO:0000256" key="4">
    <source>
        <dbReference type="ARBA" id="ARBA00022448"/>
    </source>
</evidence>
<evidence type="ECO:0000256" key="6">
    <source>
        <dbReference type="ARBA" id="ARBA00022692"/>
    </source>
</evidence>
<evidence type="ECO:0000256" key="17">
    <source>
        <dbReference type="SAM" id="Phobius"/>
    </source>
</evidence>
<feature type="domain" description="Cytochrome oxidase subunit II copper A binding" evidence="18">
    <location>
        <begin position="92"/>
        <end position="225"/>
    </location>
</feature>
<evidence type="ECO:0000259" key="19">
    <source>
        <dbReference type="PROSITE" id="PS50999"/>
    </source>
</evidence>
<evidence type="ECO:0000256" key="10">
    <source>
        <dbReference type="ARBA" id="ARBA00022967"/>
    </source>
</evidence>
<keyword evidence="7 16" id="KW-0479">Metal-binding</keyword>
<keyword evidence="16 20" id="KW-0496">Mitochondrion</keyword>
<comment type="cofactor">
    <cofactor evidence="16">
        <name>Cu cation</name>
        <dbReference type="ChEBI" id="CHEBI:23378"/>
    </cofactor>
    <text evidence="16">Binds a copper A center.</text>
</comment>